<name>A0A4Z0BQ67_9BURK</name>
<dbReference type="InterPro" id="IPR011051">
    <property type="entry name" value="RmlC_Cupin_sf"/>
</dbReference>
<sequence>MHPTHQIRRIVTGHDDSGKAIVEMDGICPHVRVRPGAGFVSSLLWVTDETPARMDLRRDRAERTIGVPPPPNGSILRVVDFPPVDEQTDKIDQEALLKSMGAGHHAHGGGPARHPYMHRTKSVDYAIVLQGEIDMLLDDSEVHMKAGDILVQQGTNHAWVNRSKEVCRIAFVLIDGIDPLEQRQKS</sequence>
<dbReference type="OrthoDB" id="713485at2"/>
<dbReference type="InterPro" id="IPR047142">
    <property type="entry name" value="OryJ/VirC-like"/>
</dbReference>
<keyword evidence="3" id="KW-1185">Reference proteome</keyword>
<dbReference type="EMBL" id="SMLM01000003">
    <property type="protein sequence ID" value="TFZ00584.1"/>
    <property type="molecule type" value="Genomic_DNA"/>
</dbReference>
<dbReference type="SUPFAM" id="SSF51182">
    <property type="entry name" value="RmlC-like cupins"/>
    <property type="match status" value="1"/>
</dbReference>
<dbReference type="PANTHER" id="PTHR36156:SF2">
    <property type="entry name" value="CUPIN TYPE-2 DOMAIN-CONTAINING PROTEIN"/>
    <property type="match status" value="1"/>
</dbReference>
<dbReference type="Pfam" id="PF07883">
    <property type="entry name" value="Cupin_2"/>
    <property type="match status" value="1"/>
</dbReference>
<protein>
    <submittedName>
        <fullName evidence="2">Cupin domain-containing protein</fullName>
    </submittedName>
</protein>
<organism evidence="2 3">
    <name type="scientific">Ramlibacter henchirensis</name>
    <dbReference type="NCBI Taxonomy" id="204072"/>
    <lineage>
        <taxon>Bacteria</taxon>
        <taxon>Pseudomonadati</taxon>
        <taxon>Pseudomonadota</taxon>
        <taxon>Betaproteobacteria</taxon>
        <taxon>Burkholderiales</taxon>
        <taxon>Comamonadaceae</taxon>
        <taxon>Ramlibacter</taxon>
    </lineage>
</organism>
<dbReference type="InterPro" id="IPR013096">
    <property type="entry name" value="Cupin_2"/>
</dbReference>
<proteinExistence type="predicted"/>
<dbReference type="CDD" id="cd02231">
    <property type="entry name" value="cupin_BLL6423-like"/>
    <property type="match status" value="1"/>
</dbReference>
<dbReference type="AlphaFoldDB" id="A0A4Z0BQ67"/>
<dbReference type="PANTHER" id="PTHR36156">
    <property type="entry name" value="SLR2101 PROTEIN"/>
    <property type="match status" value="1"/>
</dbReference>
<comment type="caution">
    <text evidence="2">The sequence shown here is derived from an EMBL/GenBank/DDBJ whole genome shotgun (WGS) entry which is preliminary data.</text>
</comment>
<dbReference type="Gene3D" id="2.20.70.150">
    <property type="match status" value="1"/>
</dbReference>
<dbReference type="Proteomes" id="UP000298180">
    <property type="component" value="Unassembled WGS sequence"/>
</dbReference>
<dbReference type="InterPro" id="IPR014710">
    <property type="entry name" value="RmlC-like_jellyroll"/>
</dbReference>
<feature type="domain" description="Cupin type-2" evidence="1">
    <location>
        <begin position="113"/>
        <end position="172"/>
    </location>
</feature>
<dbReference type="RefSeq" id="WP_135264924.1">
    <property type="nucleotide sequence ID" value="NZ_SMLM01000003.1"/>
</dbReference>
<evidence type="ECO:0000259" key="1">
    <source>
        <dbReference type="Pfam" id="PF07883"/>
    </source>
</evidence>
<evidence type="ECO:0000313" key="3">
    <source>
        <dbReference type="Proteomes" id="UP000298180"/>
    </source>
</evidence>
<accession>A0A4Z0BQ67</accession>
<gene>
    <name evidence="2" type="ORF">EZ313_19195</name>
</gene>
<evidence type="ECO:0000313" key="2">
    <source>
        <dbReference type="EMBL" id="TFZ00584.1"/>
    </source>
</evidence>
<dbReference type="Gene3D" id="2.60.120.10">
    <property type="entry name" value="Jelly Rolls"/>
    <property type="match status" value="1"/>
</dbReference>
<reference evidence="2 3" key="1">
    <citation type="submission" date="2019-03" db="EMBL/GenBank/DDBJ databases">
        <title>Ramlibacter henchirensis DSM 14656, whole genome shotgun sequence.</title>
        <authorList>
            <person name="Zhang X."/>
            <person name="Feng G."/>
            <person name="Zhu H."/>
        </authorList>
    </citation>
    <scope>NUCLEOTIDE SEQUENCE [LARGE SCALE GENOMIC DNA]</scope>
    <source>
        <strain evidence="2 3">DSM 14656</strain>
    </source>
</reference>